<dbReference type="Pfam" id="PF07980">
    <property type="entry name" value="SusD_RagB"/>
    <property type="match status" value="1"/>
</dbReference>
<proteinExistence type="inferred from homology"/>
<dbReference type="InterPro" id="IPR012944">
    <property type="entry name" value="SusD_RagB_dom"/>
</dbReference>
<keyword evidence="5" id="KW-0998">Cell outer membrane</keyword>
<evidence type="ECO:0000313" key="8">
    <source>
        <dbReference type="EMBL" id="MBB2150039.1"/>
    </source>
</evidence>
<evidence type="ECO:0000259" key="6">
    <source>
        <dbReference type="Pfam" id="PF07980"/>
    </source>
</evidence>
<evidence type="ECO:0000313" key="9">
    <source>
        <dbReference type="Proteomes" id="UP000636110"/>
    </source>
</evidence>
<dbReference type="InterPro" id="IPR011990">
    <property type="entry name" value="TPR-like_helical_dom_sf"/>
</dbReference>
<keyword evidence="3" id="KW-0732">Signal</keyword>
<dbReference type="EMBL" id="WNXC01000004">
    <property type="protein sequence ID" value="MBB2150039.1"/>
    <property type="molecule type" value="Genomic_DNA"/>
</dbReference>
<evidence type="ECO:0000256" key="4">
    <source>
        <dbReference type="ARBA" id="ARBA00023136"/>
    </source>
</evidence>
<dbReference type="InterPro" id="IPR033985">
    <property type="entry name" value="SusD-like_N"/>
</dbReference>
<feature type="domain" description="SusD-like N-terminal" evidence="7">
    <location>
        <begin position="51"/>
        <end position="151"/>
    </location>
</feature>
<dbReference type="CDD" id="cd08977">
    <property type="entry name" value="SusD"/>
    <property type="match status" value="1"/>
</dbReference>
<sequence>MYGLMRTAITSDNLHWLMGDLRQGDFVATSRPDLKAIINGQLNASYPVLNEITNWRKFYAVINSTSLFIERSREIVEADKRYTPVNNNVDVAQARALRAFAYFYMVRIWGDVPLLTSSHDGNFEQHDRTAQAKVLAFAESELILAAKVLPYYYGGTDPQLPGEYFGITAQGLNGVLFTKISAYALLAHVSAWQGRYIDTEIYTKFIMDNYTKGDGYGPRYINMDELTGTGSGSPFAYKRGTIIVGFSSEYGNGESTANGHIEQLTLAQPLVQKIRPDIYVPKEVIAAAFTDRKDLRFGLDTITKIHRTPYFVNFTTDMPIFKKIAILANGGSAGSFAIFSSTALFTRLEELTLLRAEALAVIGQRTDAIANLNIVLSQRGVAAIEALSTKDLIDEIFAERRRELMGEGWRWYDLIRYNKIKGTNPDFNKLITEKGIYWPISKDVINANPMITQNTYWK</sequence>
<dbReference type="Pfam" id="PF14322">
    <property type="entry name" value="SusD-like_3"/>
    <property type="match status" value="1"/>
</dbReference>
<organism evidence="8 9">
    <name type="scientific">Pedobacter gandavensis</name>
    <dbReference type="NCBI Taxonomy" id="2679963"/>
    <lineage>
        <taxon>Bacteria</taxon>
        <taxon>Pseudomonadati</taxon>
        <taxon>Bacteroidota</taxon>
        <taxon>Sphingobacteriia</taxon>
        <taxon>Sphingobacteriales</taxon>
        <taxon>Sphingobacteriaceae</taxon>
        <taxon>Pedobacter</taxon>
    </lineage>
</organism>
<feature type="domain" description="RagB/SusD" evidence="6">
    <location>
        <begin position="342"/>
        <end position="457"/>
    </location>
</feature>
<evidence type="ECO:0000256" key="1">
    <source>
        <dbReference type="ARBA" id="ARBA00004442"/>
    </source>
</evidence>
<evidence type="ECO:0000256" key="3">
    <source>
        <dbReference type="ARBA" id="ARBA00022729"/>
    </source>
</evidence>
<protein>
    <submittedName>
        <fullName evidence="8">RagB/SusD family nutrient uptake outer membrane protein</fullName>
    </submittedName>
</protein>
<dbReference type="SUPFAM" id="SSF48452">
    <property type="entry name" value="TPR-like"/>
    <property type="match status" value="1"/>
</dbReference>
<evidence type="ECO:0000256" key="5">
    <source>
        <dbReference type="ARBA" id="ARBA00023237"/>
    </source>
</evidence>
<accession>A0ABR6EXT9</accession>
<keyword evidence="9" id="KW-1185">Reference proteome</keyword>
<comment type="caution">
    <text evidence="8">The sequence shown here is derived from an EMBL/GenBank/DDBJ whole genome shotgun (WGS) entry which is preliminary data.</text>
</comment>
<evidence type="ECO:0000259" key="7">
    <source>
        <dbReference type="Pfam" id="PF14322"/>
    </source>
</evidence>
<dbReference type="Proteomes" id="UP000636110">
    <property type="component" value="Unassembled WGS sequence"/>
</dbReference>
<gene>
    <name evidence="8" type="ORF">GM920_14140</name>
</gene>
<name>A0ABR6EXT9_9SPHI</name>
<keyword evidence="4" id="KW-0472">Membrane</keyword>
<dbReference type="Gene3D" id="1.25.40.390">
    <property type="match status" value="1"/>
</dbReference>
<comment type="subcellular location">
    <subcellularLocation>
        <location evidence="1">Cell outer membrane</location>
    </subcellularLocation>
</comment>
<evidence type="ECO:0000256" key="2">
    <source>
        <dbReference type="ARBA" id="ARBA00006275"/>
    </source>
</evidence>
<comment type="similarity">
    <text evidence="2">Belongs to the SusD family.</text>
</comment>
<reference evidence="8 9" key="1">
    <citation type="submission" date="2019-11" db="EMBL/GenBank/DDBJ databases">
        <title>Description of Pedobacter sp. LMG 31462T.</title>
        <authorList>
            <person name="Carlier A."/>
            <person name="Qi S."/>
            <person name="Vandamme P."/>
        </authorList>
    </citation>
    <scope>NUCLEOTIDE SEQUENCE [LARGE SCALE GENOMIC DNA]</scope>
    <source>
        <strain evidence="8 9">LMG 31462</strain>
    </source>
</reference>